<organism evidence="1">
    <name type="scientific">Lactococcus cremoris subsp. cremoris IBB477</name>
    <dbReference type="NCBI Taxonomy" id="1449093"/>
    <lineage>
        <taxon>Bacteria</taxon>
        <taxon>Bacillati</taxon>
        <taxon>Bacillota</taxon>
        <taxon>Bacilli</taxon>
        <taxon>Lactobacillales</taxon>
        <taxon>Streptococcaceae</taxon>
        <taxon>Lactococcus</taxon>
        <taxon>Lactococcus cremoris subsp. cremoris</taxon>
    </lineage>
</organism>
<sequence>MLQEITIDFSEQIAKAQTKIARLQDMIHDVRYQKIVLDDIKNNHIPRDTKLELNLGGVLKCSVKIDVGTLIPLLEQNIEDNTTLINELAKELGIDIK</sequence>
<comment type="caution">
    <text evidence="1">The sequence shown here is derived from an EMBL/GenBank/DDBJ whole genome shotgun (WGS) entry which is preliminary data.</text>
</comment>
<name>A0A1E7G3F3_LACLC</name>
<reference evidence="1" key="1">
    <citation type="journal article" date="2016" name="Appl. Microbiol. Biotechnol.">
        <title>Adhesion of the genome-sequenced Lactococcus lactis subsp. cremoris IBB477 strain is mediated by specific molecular determinants.</title>
        <authorList>
            <person name="Radziwill-Bienkowska J.M."/>
            <person name="Le D.T."/>
            <person name="Szczesny P."/>
            <person name="Duviau M.P."/>
            <person name="Aleksandrzak-Piekarczyk T."/>
            <person name="Loubiere P."/>
            <person name="Mercier-Bonin M."/>
            <person name="Bardowski J.K."/>
            <person name="Kowalczyk M."/>
        </authorList>
    </citation>
    <scope>NUCLEOTIDE SEQUENCE [LARGE SCALE GENOMIC DNA]</scope>
    <source>
        <strain evidence="1">IBB477</strain>
    </source>
</reference>
<proteinExistence type="predicted"/>
<dbReference type="Proteomes" id="UP000176236">
    <property type="component" value="Chromosome"/>
</dbReference>
<dbReference type="EMBL" id="JMMZ01000023">
    <property type="protein sequence ID" value="OEU39490.1"/>
    <property type="molecule type" value="Genomic_DNA"/>
</dbReference>
<dbReference type="Pfam" id="PF07097">
    <property type="entry name" value="DUF1359"/>
    <property type="match status" value="1"/>
</dbReference>
<evidence type="ECO:0000313" key="1">
    <source>
        <dbReference type="EMBL" id="OEU39490.1"/>
    </source>
</evidence>
<dbReference type="AlphaFoldDB" id="A0A1E7G3F3"/>
<dbReference type="InterPro" id="IPR010772">
    <property type="entry name" value="DUF1359"/>
</dbReference>
<dbReference type="SUPFAM" id="SSF46579">
    <property type="entry name" value="Prefoldin"/>
    <property type="match status" value="1"/>
</dbReference>
<accession>A0A1E7G3F3</accession>
<gene>
    <name evidence="1" type="ORF">AJ89_08360</name>
</gene>
<evidence type="ECO:0008006" key="2">
    <source>
        <dbReference type="Google" id="ProtNLM"/>
    </source>
</evidence>
<protein>
    <recommendedName>
        <fullName evidence="2">DUF1359 domain-containing protein</fullName>
    </recommendedName>
</protein>
<dbReference type="RefSeq" id="WP_046124374.1">
    <property type="nucleotide sequence ID" value="NZ_CM007353.1"/>
</dbReference>